<sequence length="173" mass="19395">MQKTIMRFGLLSGAVSSILLILLTSTGRAVGLQTFAEYGAWLGFTSIILSLSLVYFGIRSYRDQHSAGKITFGKAFQIGILVTVISCVCYSITWGIFYFHFFPTFMEDYGSYQLQRMKESGESAAAIAQQAAELRRVNEQYQNPFYNFAITFMEPFPIGLLMTLVSALALKKK</sequence>
<reference evidence="2 3" key="2">
    <citation type="journal article" date="2012" name="Stand. Genomic Sci.">
        <title>Complete genome sequence of the aquatic bacterium Runella slithyformis type strain (LSU 4(T)).</title>
        <authorList>
            <person name="Copeland A."/>
            <person name="Zhang X."/>
            <person name="Misra M."/>
            <person name="Lapidus A."/>
            <person name="Nolan M."/>
            <person name="Lucas S."/>
            <person name="Deshpande S."/>
            <person name="Cheng J.F."/>
            <person name="Tapia R."/>
            <person name="Goodwin L.A."/>
            <person name="Pitluck S."/>
            <person name="Liolios K."/>
            <person name="Pagani I."/>
            <person name="Ivanova N."/>
            <person name="Mikhailova N."/>
            <person name="Pati A."/>
            <person name="Chen A."/>
            <person name="Palaniappan K."/>
            <person name="Land M."/>
            <person name="Hauser L."/>
            <person name="Pan C."/>
            <person name="Jeffries C.D."/>
            <person name="Detter J.C."/>
            <person name="Brambilla E.M."/>
            <person name="Rohde M."/>
            <person name="Djao O.D."/>
            <person name="Goker M."/>
            <person name="Sikorski J."/>
            <person name="Tindall B.J."/>
            <person name="Woyke T."/>
            <person name="Bristow J."/>
            <person name="Eisen J.A."/>
            <person name="Markowitz V."/>
            <person name="Hugenholtz P."/>
            <person name="Kyrpides N.C."/>
            <person name="Klenk H.P."/>
            <person name="Mavromatis K."/>
        </authorList>
    </citation>
    <scope>NUCLEOTIDE SEQUENCE [LARGE SCALE GENOMIC DNA]</scope>
    <source>
        <strain evidence="3">ATCC 29530 / DSM 19594 / LMG 11500 / NCIMB 11436 / LSU 4</strain>
    </source>
</reference>
<dbReference type="AlphaFoldDB" id="A0A7U4E8B9"/>
<evidence type="ECO:0000313" key="3">
    <source>
        <dbReference type="Proteomes" id="UP000000493"/>
    </source>
</evidence>
<dbReference type="EMBL" id="CP002859">
    <property type="protein sequence ID" value="AEI51279.1"/>
    <property type="molecule type" value="Genomic_DNA"/>
</dbReference>
<dbReference type="RefSeq" id="WP_013930563.1">
    <property type="nucleotide sequence ID" value="NC_015703.1"/>
</dbReference>
<gene>
    <name evidence="2" type="ordered locus">Runsl_4970</name>
</gene>
<dbReference type="Pfam" id="PF13858">
    <property type="entry name" value="DUF4199"/>
    <property type="match status" value="1"/>
</dbReference>
<proteinExistence type="predicted"/>
<dbReference type="InterPro" id="IPR025250">
    <property type="entry name" value="DUF4199"/>
</dbReference>
<keyword evidence="1" id="KW-0472">Membrane</keyword>
<feature type="transmembrane region" description="Helical" evidence="1">
    <location>
        <begin position="78"/>
        <end position="101"/>
    </location>
</feature>
<name>A0A7U4E8B9_RUNSL</name>
<keyword evidence="1" id="KW-1133">Transmembrane helix</keyword>
<organism evidence="2 3">
    <name type="scientific">Runella slithyformis (strain ATCC 29530 / DSM 19594 / LMG 11500 / NCIMB 11436 / LSU 4)</name>
    <dbReference type="NCBI Taxonomy" id="761193"/>
    <lineage>
        <taxon>Bacteria</taxon>
        <taxon>Pseudomonadati</taxon>
        <taxon>Bacteroidota</taxon>
        <taxon>Cytophagia</taxon>
        <taxon>Cytophagales</taxon>
        <taxon>Spirosomataceae</taxon>
        <taxon>Runella</taxon>
    </lineage>
</organism>
<dbReference type="KEGG" id="rsi:Runsl_4970"/>
<reference evidence="3" key="1">
    <citation type="submission" date="2011-06" db="EMBL/GenBank/DDBJ databases">
        <title>The complete genome of chromosome of Runella slithyformis DSM 19594.</title>
        <authorList>
            <consortium name="US DOE Joint Genome Institute (JGI-PGF)"/>
            <person name="Lucas S."/>
            <person name="Han J."/>
            <person name="Lapidus A."/>
            <person name="Bruce D."/>
            <person name="Goodwin L."/>
            <person name="Pitluck S."/>
            <person name="Peters L."/>
            <person name="Kyrpides N."/>
            <person name="Mavromatis K."/>
            <person name="Ivanova N."/>
            <person name="Ovchinnikova G."/>
            <person name="Zhang X."/>
            <person name="Misra M."/>
            <person name="Detter J.C."/>
            <person name="Tapia R."/>
            <person name="Han C."/>
            <person name="Land M."/>
            <person name="Hauser L."/>
            <person name="Markowitz V."/>
            <person name="Cheng J.-F."/>
            <person name="Hugenholtz P."/>
            <person name="Woyke T."/>
            <person name="Wu D."/>
            <person name="Tindall B."/>
            <person name="Faehrich R."/>
            <person name="Brambilla E."/>
            <person name="Klenk H.-P."/>
            <person name="Eisen J.A."/>
        </authorList>
    </citation>
    <scope>NUCLEOTIDE SEQUENCE [LARGE SCALE GENOMIC DNA]</scope>
    <source>
        <strain evidence="3">ATCC 29530 / DSM 19594 / LMG 11500 / NCIMB 11436 / LSU 4</strain>
    </source>
</reference>
<evidence type="ECO:0000313" key="2">
    <source>
        <dbReference type="EMBL" id="AEI51279.1"/>
    </source>
</evidence>
<dbReference type="Proteomes" id="UP000000493">
    <property type="component" value="Chromosome"/>
</dbReference>
<keyword evidence="1" id="KW-0812">Transmembrane</keyword>
<protein>
    <recommendedName>
        <fullName evidence="4">DUF4199 domain-containing protein</fullName>
    </recommendedName>
</protein>
<evidence type="ECO:0008006" key="4">
    <source>
        <dbReference type="Google" id="ProtNLM"/>
    </source>
</evidence>
<feature type="transmembrane region" description="Helical" evidence="1">
    <location>
        <begin position="39"/>
        <end position="58"/>
    </location>
</feature>
<evidence type="ECO:0000256" key="1">
    <source>
        <dbReference type="SAM" id="Phobius"/>
    </source>
</evidence>
<keyword evidence="3" id="KW-1185">Reference proteome</keyword>
<accession>A0A7U4E8B9</accession>
<feature type="transmembrane region" description="Helical" evidence="1">
    <location>
        <begin position="145"/>
        <end position="170"/>
    </location>
</feature>